<dbReference type="OrthoDB" id="544350at2759"/>
<dbReference type="InterPro" id="IPR011009">
    <property type="entry name" value="Kinase-like_dom_sf"/>
</dbReference>
<dbReference type="PANTHER" id="PTHR44329">
    <property type="entry name" value="SERINE/THREONINE-PROTEIN KINASE TNNI3K-RELATED"/>
    <property type="match status" value="1"/>
</dbReference>
<evidence type="ECO:0000256" key="3">
    <source>
        <dbReference type="ARBA" id="ARBA00022840"/>
    </source>
</evidence>
<organism evidence="7 8">
    <name type="scientific">Actinomortierella ambigua</name>
    <dbReference type="NCBI Taxonomy" id="1343610"/>
    <lineage>
        <taxon>Eukaryota</taxon>
        <taxon>Fungi</taxon>
        <taxon>Fungi incertae sedis</taxon>
        <taxon>Mucoromycota</taxon>
        <taxon>Mortierellomycotina</taxon>
        <taxon>Mortierellomycetes</taxon>
        <taxon>Mortierellales</taxon>
        <taxon>Mortierellaceae</taxon>
        <taxon>Actinomortierella</taxon>
    </lineage>
</organism>
<reference evidence="7" key="1">
    <citation type="journal article" date="2020" name="Fungal Divers.">
        <title>Resolving the Mortierellaceae phylogeny through synthesis of multi-gene phylogenetics and phylogenomics.</title>
        <authorList>
            <person name="Vandepol N."/>
            <person name="Liber J."/>
            <person name="Desiro A."/>
            <person name="Na H."/>
            <person name="Kennedy M."/>
            <person name="Barry K."/>
            <person name="Grigoriev I.V."/>
            <person name="Miller A.N."/>
            <person name="O'Donnell K."/>
            <person name="Stajich J.E."/>
            <person name="Bonito G."/>
        </authorList>
    </citation>
    <scope>NUCLEOTIDE SEQUENCE</scope>
    <source>
        <strain evidence="7">BC1065</strain>
    </source>
</reference>
<accession>A0A9P6U3I2</accession>
<dbReference type="PROSITE" id="PS00108">
    <property type="entry name" value="PROTEIN_KINASE_ST"/>
    <property type="match status" value="1"/>
</dbReference>
<dbReference type="PROSITE" id="PS50011">
    <property type="entry name" value="PROTEIN_KINASE_DOM"/>
    <property type="match status" value="2"/>
</dbReference>
<feature type="domain" description="Protein kinase" evidence="6">
    <location>
        <begin position="1"/>
        <end position="256"/>
    </location>
</feature>
<dbReference type="InterPro" id="IPR000719">
    <property type="entry name" value="Prot_kinase_dom"/>
</dbReference>
<evidence type="ECO:0000313" key="8">
    <source>
        <dbReference type="Proteomes" id="UP000807716"/>
    </source>
</evidence>
<feature type="binding site" evidence="4">
    <location>
        <position position="25"/>
    </location>
    <ligand>
        <name>ATP</name>
        <dbReference type="ChEBI" id="CHEBI:30616"/>
    </ligand>
</feature>
<keyword evidence="3 4" id="KW-0067">ATP-binding</keyword>
<feature type="compositionally biased region" description="Basic and acidic residues" evidence="5">
    <location>
        <begin position="251"/>
        <end position="260"/>
    </location>
</feature>
<evidence type="ECO:0000256" key="5">
    <source>
        <dbReference type="SAM" id="MobiDB-lite"/>
    </source>
</evidence>
<evidence type="ECO:0000256" key="2">
    <source>
        <dbReference type="ARBA" id="ARBA00022741"/>
    </source>
</evidence>
<evidence type="ECO:0000256" key="4">
    <source>
        <dbReference type="PROSITE-ProRule" id="PRU10141"/>
    </source>
</evidence>
<dbReference type="InterPro" id="IPR011990">
    <property type="entry name" value="TPR-like_helical_dom_sf"/>
</dbReference>
<dbReference type="GO" id="GO:0005524">
    <property type="term" value="F:ATP binding"/>
    <property type="evidence" value="ECO:0007669"/>
    <property type="project" value="UniProtKB-UniRule"/>
</dbReference>
<dbReference type="Gene3D" id="1.10.510.10">
    <property type="entry name" value="Transferase(Phosphotransferase) domain 1"/>
    <property type="match status" value="2"/>
</dbReference>
<evidence type="ECO:0000259" key="6">
    <source>
        <dbReference type="PROSITE" id="PS50011"/>
    </source>
</evidence>
<name>A0A9P6U3I2_9FUNG</name>
<dbReference type="GO" id="GO:0004674">
    <property type="term" value="F:protein serine/threonine kinase activity"/>
    <property type="evidence" value="ECO:0007669"/>
    <property type="project" value="UniProtKB-KW"/>
</dbReference>
<dbReference type="PRINTS" id="PR00109">
    <property type="entry name" value="TYRKINASE"/>
</dbReference>
<keyword evidence="2 4" id="KW-0547">Nucleotide-binding</keyword>
<dbReference type="CDD" id="cd13999">
    <property type="entry name" value="STKc_MAP3K-like"/>
    <property type="match status" value="1"/>
</dbReference>
<keyword evidence="1" id="KW-0418">Kinase</keyword>
<dbReference type="SUPFAM" id="SSF56112">
    <property type="entry name" value="Protein kinase-like (PK-like)"/>
    <property type="match status" value="2"/>
</dbReference>
<evidence type="ECO:0000313" key="7">
    <source>
        <dbReference type="EMBL" id="KAG0258924.1"/>
    </source>
</evidence>
<dbReference type="Proteomes" id="UP000807716">
    <property type="component" value="Unassembled WGS sequence"/>
</dbReference>
<dbReference type="InterPro" id="IPR017441">
    <property type="entry name" value="Protein_kinase_ATP_BS"/>
</dbReference>
<dbReference type="SUPFAM" id="SSF81901">
    <property type="entry name" value="HCP-like"/>
    <property type="match status" value="2"/>
</dbReference>
<feature type="non-terminal residue" evidence="7">
    <location>
        <position position="971"/>
    </location>
</feature>
<dbReference type="Pfam" id="PF07714">
    <property type="entry name" value="PK_Tyr_Ser-Thr"/>
    <property type="match status" value="2"/>
</dbReference>
<dbReference type="InterPro" id="IPR001245">
    <property type="entry name" value="Ser-Thr/Tyr_kinase_cat_dom"/>
</dbReference>
<dbReference type="Gene3D" id="1.25.40.10">
    <property type="entry name" value="Tetratricopeptide repeat domain"/>
    <property type="match status" value="2"/>
</dbReference>
<keyword evidence="1" id="KW-0723">Serine/threonine-protein kinase</keyword>
<dbReference type="InterPro" id="IPR008271">
    <property type="entry name" value="Ser/Thr_kinase_AS"/>
</dbReference>
<keyword evidence="1" id="KW-0808">Transferase</keyword>
<dbReference type="InterPro" id="IPR051681">
    <property type="entry name" value="Ser/Thr_Kinases-Pseudokinases"/>
</dbReference>
<dbReference type="InterPro" id="IPR006597">
    <property type="entry name" value="Sel1-like"/>
</dbReference>
<proteinExistence type="predicted"/>
<dbReference type="EMBL" id="JAAAJB010000304">
    <property type="protein sequence ID" value="KAG0258924.1"/>
    <property type="molecule type" value="Genomic_DNA"/>
</dbReference>
<feature type="domain" description="Protein kinase" evidence="6">
    <location>
        <begin position="502"/>
        <end position="756"/>
    </location>
</feature>
<dbReference type="AlphaFoldDB" id="A0A9P6U3I2"/>
<sequence length="971" mass="108970">QRIGSGAYGEVFIVEWGGIHCAAKKLLVTQEELHQVQIQKEISILYHLRHRNVIQFYATHEHEEHFYLIMDLAEKGDLSGAIKHKSLNWKDKTRIAHEIARGLEYIHSLRIIHRDLKSANVLLTKHMEARLCDFGLAEVRSISTSRSGGGVEGTIRWMAPELFSTKPKYSSKSDIYALGVVMWEMAADCTTPFKYQINSSAVMLAVVRGEREIVPEGTPDDYRRFLERCWDQDPRNRPLASEVILMDDEMQDHPDGKVHGAESPQLHHGNTQQPVGSSRSDKDFEDLIQKMDKVIEDLIQEIAIAFPSTDFTTTANTFDIDLSRTQPLAALTMGEPVDDEADRGLESLFTQEPAPTLQDAEGWVNLAGKYRDGDGLSRSDSEAFRWYQRAADWGHVVAQRNLGELFLHGRGTQQSDSEAAKWYQKAAEQGDALSQVRVGCMYSKGEGVELNDIEAASWWRMAAEKDNLEAQFKLGCAYSEGRGVDQSDAKAMLWWQKAATQGHAGARIGPGTDGLVYHAQLGEDPCAARRLFLTSSDYYQDEIQKEIQILYSLRHSNIIQLYCTQDYEGYTYIIMDLAENGNLAQSILDGKQLDWPTKSRFVHEIALGLEYLHDLEIIHQNLKSDNVLLTKHMVVKLCNFGLVENQSNFRSRPYDASKGTLRWMAPELLGSTPNYSAKSDIYALGVVMWEMAADCTPPFKDHINNGAIATLIIQGEREIVPEGSPGDYRRLLERCWGQDPANRPTASEIVLLNKELAGTPGDDGSQDGRANKSLESDTLQELIQKAAADNVDAQMMLAAKFESGNGIAQSDSEAFRWYHRAAKRNHASAQYHLGELFFHGRGTPQSDSEAIEWYRKAAEQGDALALFRLGWMYENGFSVKKSEDTAFEWFLKAARLGHAESCFKVGLMYASGVGISQNHRSAVSWYHEAAKRNHTESLARLGTMYHRGHGVEQNDVKAALILDGPILKVED</sequence>
<dbReference type="SMART" id="SM00671">
    <property type="entry name" value="SEL1"/>
    <property type="match status" value="9"/>
</dbReference>
<feature type="region of interest" description="Disordered" evidence="5">
    <location>
        <begin position="251"/>
        <end position="281"/>
    </location>
</feature>
<feature type="compositionally biased region" description="Polar residues" evidence="5">
    <location>
        <begin position="268"/>
        <end position="278"/>
    </location>
</feature>
<protein>
    <recommendedName>
        <fullName evidence="6">Protein kinase domain-containing protein</fullName>
    </recommendedName>
</protein>
<comment type="caution">
    <text evidence="7">The sequence shown here is derived from an EMBL/GenBank/DDBJ whole genome shotgun (WGS) entry which is preliminary data.</text>
</comment>
<keyword evidence="8" id="KW-1185">Reference proteome</keyword>
<gene>
    <name evidence="7" type="ORF">DFQ27_004392</name>
</gene>
<dbReference type="Pfam" id="PF08238">
    <property type="entry name" value="Sel1"/>
    <property type="match status" value="9"/>
</dbReference>
<evidence type="ECO:0000256" key="1">
    <source>
        <dbReference type="ARBA" id="ARBA00022527"/>
    </source>
</evidence>
<dbReference type="SMART" id="SM00220">
    <property type="entry name" value="S_TKc"/>
    <property type="match status" value="2"/>
</dbReference>
<dbReference type="PROSITE" id="PS00107">
    <property type="entry name" value="PROTEIN_KINASE_ATP"/>
    <property type="match status" value="1"/>
</dbReference>